<dbReference type="RefSeq" id="WP_187738870.1">
    <property type="nucleotide sequence ID" value="NZ_CP060825.1"/>
</dbReference>
<dbReference type="GO" id="GO:0016491">
    <property type="term" value="F:oxidoreductase activity"/>
    <property type="evidence" value="ECO:0007669"/>
    <property type="project" value="InterPro"/>
</dbReference>
<reference evidence="3 4" key="1">
    <citation type="submission" date="2020-08" db="EMBL/GenBank/DDBJ databases">
        <title>A novel species.</title>
        <authorList>
            <person name="Gao J."/>
        </authorList>
    </citation>
    <scope>NUCLEOTIDE SEQUENCE [LARGE SCALE GENOMIC DNA]</scope>
    <source>
        <strain evidence="3 4">CRPJ-33</strain>
    </source>
</reference>
<dbReference type="InterPro" id="IPR016181">
    <property type="entry name" value="Acyl_CoA_acyltransferase"/>
</dbReference>
<dbReference type="EMBL" id="CP060825">
    <property type="protein sequence ID" value="QNP61664.1"/>
    <property type="molecule type" value="Genomic_DNA"/>
</dbReference>
<dbReference type="KEGG" id="sgj:IAG43_01135"/>
<evidence type="ECO:0000313" key="3">
    <source>
        <dbReference type="EMBL" id="QNP61664.1"/>
    </source>
</evidence>
<feature type="domain" description="N-acetyltransferase" evidence="2">
    <location>
        <begin position="203"/>
        <end position="350"/>
    </location>
</feature>
<dbReference type="CDD" id="cd04301">
    <property type="entry name" value="NAT_SF"/>
    <property type="match status" value="1"/>
</dbReference>
<keyword evidence="3" id="KW-0808">Transferase</keyword>
<accession>A0A7H0HM98</accession>
<dbReference type="Gene3D" id="3.40.630.30">
    <property type="match status" value="1"/>
</dbReference>
<dbReference type="Gene3D" id="3.40.50.360">
    <property type="match status" value="1"/>
</dbReference>
<dbReference type="Pfam" id="PF00583">
    <property type="entry name" value="Acetyltransf_1"/>
    <property type="match status" value="1"/>
</dbReference>
<protein>
    <submittedName>
        <fullName evidence="3">GNAT family N-acetyltransferase</fullName>
    </submittedName>
</protein>
<dbReference type="Proteomes" id="UP000516230">
    <property type="component" value="Chromosome"/>
</dbReference>
<feature type="region of interest" description="Disordered" evidence="1">
    <location>
        <begin position="50"/>
        <end position="70"/>
    </location>
</feature>
<evidence type="ECO:0000259" key="2">
    <source>
        <dbReference type="PROSITE" id="PS51186"/>
    </source>
</evidence>
<gene>
    <name evidence="3" type="ORF">IAG43_01135</name>
</gene>
<dbReference type="SUPFAM" id="SSF55729">
    <property type="entry name" value="Acyl-CoA N-acyltransferases (Nat)"/>
    <property type="match status" value="1"/>
</dbReference>
<dbReference type="GO" id="GO:0016747">
    <property type="term" value="F:acyltransferase activity, transferring groups other than amino-acyl groups"/>
    <property type="evidence" value="ECO:0007669"/>
    <property type="project" value="InterPro"/>
</dbReference>
<dbReference type="PROSITE" id="PS51186">
    <property type="entry name" value="GNAT"/>
    <property type="match status" value="1"/>
</dbReference>
<dbReference type="InterPro" id="IPR005025">
    <property type="entry name" value="FMN_Rdtase-like_dom"/>
</dbReference>
<evidence type="ECO:0000256" key="1">
    <source>
        <dbReference type="SAM" id="MobiDB-lite"/>
    </source>
</evidence>
<dbReference type="AlphaFoldDB" id="A0A7H0HM98"/>
<dbReference type="SUPFAM" id="SSF52218">
    <property type="entry name" value="Flavoproteins"/>
    <property type="match status" value="1"/>
</dbReference>
<organism evidence="3 4">
    <name type="scientific">Streptomyces genisteinicus</name>
    <dbReference type="NCBI Taxonomy" id="2768068"/>
    <lineage>
        <taxon>Bacteria</taxon>
        <taxon>Bacillati</taxon>
        <taxon>Actinomycetota</taxon>
        <taxon>Actinomycetes</taxon>
        <taxon>Kitasatosporales</taxon>
        <taxon>Streptomycetaceae</taxon>
        <taxon>Streptomyces</taxon>
    </lineage>
</organism>
<dbReference type="Pfam" id="PF03358">
    <property type="entry name" value="FMN_red"/>
    <property type="match status" value="1"/>
</dbReference>
<evidence type="ECO:0000313" key="4">
    <source>
        <dbReference type="Proteomes" id="UP000516230"/>
    </source>
</evidence>
<keyword evidence="4" id="KW-1185">Reference proteome</keyword>
<sequence length="351" mass="36988">MSTNRLRVVLLVCGDRSGALGPAAGRRLAGTLRPAADRLGAELVPLCVGEPDLPGAGQESPAGGHDGEQTRGWSRIAVGADGADGFVLVIPEHDHGMPATVRRALALLGPAWAGKPVGFVVHGQTPAGRHTRRVVTALRPVPSGATVAAPAGGALRDERSVPAARRAGEVEAVLEELVVLARARLSMREREHPSAEPGPLAGSRVRRLLPDDAPEVTVLQRCCWTEEALANDTLDIPALHESPDDVRAWLADWQADGLWRDGRLLGMVRTRRDGTDLHVGRLAVAPGLRGRGVGRWLLTRAETAGEGCRRIVLSTGAASHRNLGLYRRQGYVPLPGAEAAAVVSLAKAVPC</sequence>
<dbReference type="InterPro" id="IPR000182">
    <property type="entry name" value="GNAT_dom"/>
</dbReference>
<proteinExistence type="predicted"/>
<name>A0A7H0HM98_9ACTN</name>
<dbReference type="InterPro" id="IPR029039">
    <property type="entry name" value="Flavoprotein-like_sf"/>
</dbReference>